<dbReference type="GeneID" id="77944143"/>
<organism evidence="1 2">
    <name type="scientific">Erwinia phage AH04</name>
    <dbReference type="NCBI Taxonomy" id="2869569"/>
    <lineage>
        <taxon>Viruses</taxon>
        <taxon>Duplodnaviria</taxon>
        <taxon>Heunggongvirae</taxon>
        <taxon>Uroviricota</taxon>
        <taxon>Caudoviricetes</taxon>
        <taxon>Chimalliviridae</taxon>
        <taxon>Meadowvirus</taxon>
        <taxon>Meadowvirus AH04</taxon>
    </lineage>
</organism>
<gene>
    <name evidence="1" type="primary">265</name>
    <name evidence="1" type="ORF">AH04_265</name>
</gene>
<dbReference type="KEGG" id="vg:77944143"/>
<accession>A0AAE8BQ79</accession>
<dbReference type="EMBL" id="MZ501267">
    <property type="protein sequence ID" value="QZA70738.1"/>
    <property type="molecule type" value="Genomic_DNA"/>
</dbReference>
<evidence type="ECO:0000313" key="2">
    <source>
        <dbReference type="Proteomes" id="UP000827517"/>
    </source>
</evidence>
<sequence>MSKLAVDNIIVVSNIFEFVSKTKEKIGYEYQAPLDADTQNEITSRAIKEVITGAVQND</sequence>
<proteinExistence type="predicted"/>
<dbReference type="Proteomes" id="UP000827517">
    <property type="component" value="Segment"/>
</dbReference>
<protein>
    <submittedName>
        <fullName evidence="1">Uncharacterized protein</fullName>
    </submittedName>
</protein>
<reference evidence="1" key="1">
    <citation type="submission" date="2021-07" db="EMBL/GenBank/DDBJ databases">
        <authorList>
            <person name="Roth S.J."/>
            <person name="Krukonis G.P."/>
            <person name="Delesalle V.A."/>
        </authorList>
    </citation>
    <scope>NUCLEOTIDE SEQUENCE</scope>
</reference>
<dbReference type="RefSeq" id="YP_010668019.1">
    <property type="nucleotide sequence ID" value="NC_070952.1"/>
</dbReference>
<name>A0AAE8BQ79_9CAUD</name>
<evidence type="ECO:0000313" key="1">
    <source>
        <dbReference type="EMBL" id="QZA70738.1"/>
    </source>
</evidence>
<keyword evidence="2" id="KW-1185">Reference proteome</keyword>